<feature type="chain" id="PRO_5041311489" description="Secreted protein" evidence="1">
    <location>
        <begin position="19"/>
        <end position="84"/>
    </location>
</feature>
<dbReference type="AlphaFoldDB" id="A0AA39T9W1"/>
<evidence type="ECO:0008006" key="4">
    <source>
        <dbReference type="Google" id="ProtNLM"/>
    </source>
</evidence>
<sequence>MKFSVTFAVSTLVPSLWSTPPVQNVYIPPPYQPEPIGLCRAWAASFGGALGGKRGSARCGMIMSFLWMSDPFLFLEHTSGGTRY</sequence>
<organism evidence="2 3">
    <name type="scientific">Armillaria novae-zelandiae</name>
    <dbReference type="NCBI Taxonomy" id="153914"/>
    <lineage>
        <taxon>Eukaryota</taxon>
        <taxon>Fungi</taxon>
        <taxon>Dikarya</taxon>
        <taxon>Basidiomycota</taxon>
        <taxon>Agaricomycotina</taxon>
        <taxon>Agaricomycetes</taxon>
        <taxon>Agaricomycetidae</taxon>
        <taxon>Agaricales</taxon>
        <taxon>Marasmiineae</taxon>
        <taxon>Physalacriaceae</taxon>
        <taxon>Armillaria</taxon>
    </lineage>
</organism>
<gene>
    <name evidence="2" type="ORF">IW261DRAFT_1497567</name>
</gene>
<evidence type="ECO:0000313" key="3">
    <source>
        <dbReference type="Proteomes" id="UP001175227"/>
    </source>
</evidence>
<evidence type="ECO:0000256" key="1">
    <source>
        <dbReference type="SAM" id="SignalP"/>
    </source>
</evidence>
<keyword evidence="1" id="KW-0732">Signal</keyword>
<feature type="signal peptide" evidence="1">
    <location>
        <begin position="1"/>
        <end position="18"/>
    </location>
</feature>
<evidence type="ECO:0000313" key="2">
    <source>
        <dbReference type="EMBL" id="KAK0474881.1"/>
    </source>
</evidence>
<reference evidence="2" key="1">
    <citation type="submission" date="2023-06" db="EMBL/GenBank/DDBJ databases">
        <authorList>
            <consortium name="Lawrence Berkeley National Laboratory"/>
            <person name="Ahrendt S."/>
            <person name="Sahu N."/>
            <person name="Indic B."/>
            <person name="Wong-Bajracharya J."/>
            <person name="Merenyi Z."/>
            <person name="Ke H.-M."/>
            <person name="Monk M."/>
            <person name="Kocsube S."/>
            <person name="Drula E."/>
            <person name="Lipzen A."/>
            <person name="Balint B."/>
            <person name="Henrissat B."/>
            <person name="Andreopoulos B."/>
            <person name="Martin F.M."/>
            <person name="Harder C.B."/>
            <person name="Rigling D."/>
            <person name="Ford K.L."/>
            <person name="Foster G.D."/>
            <person name="Pangilinan J."/>
            <person name="Papanicolaou A."/>
            <person name="Barry K."/>
            <person name="LaButti K."/>
            <person name="Viragh M."/>
            <person name="Koriabine M."/>
            <person name="Yan M."/>
            <person name="Riley R."/>
            <person name="Champramary S."/>
            <person name="Plett K.L."/>
            <person name="Tsai I.J."/>
            <person name="Slot J."/>
            <person name="Sipos G."/>
            <person name="Plett J."/>
            <person name="Nagy L.G."/>
            <person name="Grigoriev I.V."/>
        </authorList>
    </citation>
    <scope>NUCLEOTIDE SEQUENCE</scope>
    <source>
        <strain evidence="2">ICMP 16352</strain>
    </source>
</reference>
<accession>A0AA39T9W1</accession>
<name>A0AA39T9W1_9AGAR</name>
<comment type="caution">
    <text evidence="2">The sequence shown here is derived from an EMBL/GenBank/DDBJ whole genome shotgun (WGS) entry which is preliminary data.</text>
</comment>
<protein>
    <recommendedName>
        <fullName evidence="4">Secreted protein</fullName>
    </recommendedName>
</protein>
<proteinExistence type="predicted"/>
<dbReference type="Proteomes" id="UP001175227">
    <property type="component" value="Unassembled WGS sequence"/>
</dbReference>
<dbReference type="EMBL" id="JAUEPR010000025">
    <property type="protein sequence ID" value="KAK0474881.1"/>
    <property type="molecule type" value="Genomic_DNA"/>
</dbReference>
<keyword evidence="3" id="KW-1185">Reference proteome</keyword>